<evidence type="ECO:0000256" key="5">
    <source>
        <dbReference type="ARBA" id="ARBA00023242"/>
    </source>
</evidence>
<evidence type="ECO:0008006" key="11">
    <source>
        <dbReference type="Google" id="ProtNLM"/>
    </source>
</evidence>
<dbReference type="CDD" id="cd19741">
    <property type="entry name" value="bHLH-O_ESMB_like"/>
    <property type="match status" value="1"/>
</dbReference>
<evidence type="ECO:0000259" key="7">
    <source>
        <dbReference type="PROSITE" id="PS50888"/>
    </source>
</evidence>
<dbReference type="GO" id="GO:0046983">
    <property type="term" value="F:protein dimerization activity"/>
    <property type="evidence" value="ECO:0007669"/>
    <property type="project" value="InterPro"/>
</dbReference>
<dbReference type="SMART" id="SM00353">
    <property type="entry name" value="HLH"/>
    <property type="match status" value="1"/>
</dbReference>
<dbReference type="Gene3D" id="4.10.280.10">
    <property type="entry name" value="Helix-loop-helix DNA-binding domain"/>
    <property type="match status" value="1"/>
</dbReference>
<dbReference type="Pfam" id="PF00010">
    <property type="entry name" value="HLH"/>
    <property type="match status" value="1"/>
</dbReference>
<dbReference type="GO" id="GO:0005634">
    <property type="term" value="C:nucleus"/>
    <property type="evidence" value="ECO:0007669"/>
    <property type="project" value="UniProtKB-SubCell"/>
</dbReference>
<keyword evidence="2" id="KW-0805">Transcription regulation</keyword>
<evidence type="ECO:0000256" key="4">
    <source>
        <dbReference type="ARBA" id="ARBA00023163"/>
    </source>
</evidence>
<dbReference type="PROSITE" id="PS50888">
    <property type="entry name" value="BHLH"/>
    <property type="match status" value="1"/>
</dbReference>
<dbReference type="FunFam" id="4.10.280.10:FF:000072">
    <property type="entry name" value="enhancer of split mgamma protein-like"/>
    <property type="match status" value="1"/>
</dbReference>
<gene>
    <name evidence="9" type="ORF">PYW07_005275</name>
</gene>
<feature type="compositionally biased region" description="Low complexity" evidence="6">
    <location>
        <begin position="261"/>
        <end position="275"/>
    </location>
</feature>
<feature type="region of interest" description="Disordered" evidence="6">
    <location>
        <begin position="84"/>
        <end position="109"/>
    </location>
</feature>
<evidence type="ECO:0000313" key="10">
    <source>
        <dbReference type="Proteomes" id="UP001231518"/>
    </source>
</evidence>
<comment type="caution">
    <text evidence="9">The sequence shown here is derived from an EMBL/GenBank/DDBJ whole genome shotgun (WGS) entry which is preliminary data.</text>
</comment>
<keyword evidence="10" id="KW-1185">Reference proteome</keyword>
<dbReference type="SMART" id="SM00511">
    <property type="entry name" value="ORANGE"/>
    <property type="match status" value="1"/>
</dbReference>
<dbReference type="Gene3D" id="6.10.250.980">
    <property type="match status" value="1"/>
</dbReference>
<feature type="region of interest" description="Disordered" evidence="6">
    <location>
        <begin position="245"/>
        <end position="328"/>
    </location>
</feature>
<accession>A0AAD8DPE2</accession>
<dbReference type="InterPro" id="IPR050370">
    <property type="entry name" value="HES_HEY"/>
</dbReference>
<evidence type="ECO:0000313" key="9">
    <source>
        <dbReference type="EMBL" id="KAJ8712433.1"/>
    </source>
</evidence>
<dbReference type="PANTHER" id="PTHR10985">
    <property type="entry name" value="BASIC HELIX-LOOP-HELIX TRANSCRIPTION FACTOR, HES-RELATED"/>
    <property type="match status" value="1"/>
</dbReference>
<dbReference type="Pfam" id="PF07527">
    <property type="entry name" value="Hairy_orange"/>
    <property type="match status" value="1"/>
</dbReference>
<keyword evidence="5" id="KW-0539">Nucleus</keyword>
<name>A0AAD8DPE2_MYTSE</name>
<dbReference type="GO" id="GO:0006355">
    <property type="term" value="P:regulation of DNA-templated transcription"/>
    <property type="evidence" value="ECO:0007669"/>
    <property type="project" value="InterPro"/>
</dbReference>
<evidence type="ECO:0000256" key="6">
    <source>
        <dbReference type="SAM" id="MobiDB-lite"/>
    </source>
</evidence>
<evidence type="ECO:0000256" key="2">
    <source>
        <dbReference type="ARBA" id="ARBA00023015"/>
    </source>
</evidence>
<feature type="domain" description="Orange" evidence="8">
    <location>
        <begin position="188"/>
        <end position="231"/>
    </location>
</feature>
<comment type="subcellular location">
    <subcellularLocation>
        <location evidence="1">Nucleus</location>
    </subcellularLocation>
</comment>
<keyword evidence="3" id="KW-0238">DNA-binding</keyword>
<dbReference type="Proteomes" id="UP001231518">
    <property type="component" value="Chromosome 17"/>
</dbReference>
<evidence type="ECO:0000256" key="3">
    <source>
        <dbReference type="ARBA" id="ARBA00023125"/>
    </source>
</evidence>
<dbReference type="GO" id="GO:0003677">
    <property type="term" value="F:DNA binding"/>
    <property type="evidence" value="ECO:0007669"/>
    <property type="project" value="UniProtKB-KW"/>
</dbReference>
<dbReference type="AlphaFoldDB" id="A0AAD8DPE2"/>
<proteinExistence type="predicted"/>
<feature type="domain" description="BHLH" evidence="7">
    <location>
        <begin position="113"/>
        <end position="170"/>
    </location>
</feature>
<dbReference type="PROSITE" id="PS51054">
    <property type="entry name" value="ORANGE"/>
    <property type="match status" value="1"/>
</dbReference>
<dbReference type="SUPFAM" id="SSF158457">
    <property type="entry name" value="Orange domain-like"/>
    <property type="match status" value="1"/>
</dbReference>
<keyword evidence="4" id="KW-0804">Transcription</keyword>
<dbReference type="InterPro" id="IPR003650">
    <property type="entry name" value="Orange_dom"/>
</dbReference>
<evidence type="ECO:0000256" key="1">
    <source>
        <dbReference type="ARBA" id="ARBA00004123"/>
    </source>
</evidence>
<dbReference type="EMBL" id="JARGEI010000021">
    <property type="protein sequence ID" value="KAJ8712433.1"/>
    <property type="molecule type" value="Genomic_DNA"/>
</dbReference>
<dbReference type="InterPro" id="IPR036638">
    <property type="entry name" value="HLH_DNA-bd_sf"/>
</dbReference>
<protein>
    <recommendedName>
        <fullName evidence="11">Enhancer of split mbeta protein</fullName>
    </recommendedName>
</protein>
<evidence type="ECO:0000259" key="8">
    <source>
        <dbReference type="PROSITE" id="PS51054"/>
    </source>
</evidence>
<sequence>MIIYRLACAGRVCGNARGTGFPTTPRYEEERLIGCDEKRRLRRYPLACQAGLSSDRSAHKSGATGGARAIRSQTVARAPMILPARSMSPPHGAFHPPAHQQPDEEPVSRTYQYRKVMKPMLERKRRARINRCLDELKDLMVTALQAEGENVSKLEKADILELTVRHLHSLKRRGQLVLKPEMSYQERFRAGFTQCATEVSQFIANATLAATAMQRQGPVDPQAGARLLQHLSNCIRRLENPQVVQPQPIAPNGVARPTPLQAIAPAPPQQQQQQQVMQRTTLPERGLKRLAEPMDSEAALAKRAYAPPSPPHSPASEPDSAQSMWRPW</sequence>
<dbReference type="SUPFAM" id="SSF47459">
    <property type="entry name" value="HLH, helix-loop-helix DNA-binding domain"/>
    <property type="match status" value="1"/>
</dbReference>
<organism evidence="9 10">
    <name type="scientific">Mythimna separata</name>
    <name type="common">Oriental armyworm</name>
    <name type="synonym">Pseudaletia separata</name>
    <dbReference type="NCBI Taxonomy" id="271217"/>
    <lineage>
        <taxon>Eukaryota</taxon>
        <taxon>Metazoa</taxon>
        <taxon>Ecdysozoa</taxon>
        <taxon>Arthropoda</taxon>
        <taxon>Hexapoda</taxon>
        <taxon>Insecta</taxon>
        <taxon>Pterygota</taxon>
        <taxon>Neoptera</taxon>
        <taxon>Endopterygota</taxon>
        <taxon>Lepidoptera</taxon>
        <taxon>Glossata</taxon>
        <taxon>Ditrysia</taxon>
        <taxon>Noctuoidea</taxon>
        <taxon>Noctuidae</taxon>
        <taxon>Noctuinae</taxon>
        <taxon>Hadenini</taxon>
        <taxon>Mythimna</taxon>
    </lineage>
</organism>
<dbReference type="InterPro" id="IPR011598">
    <property type="entry name" value="bHLH_dom"/>
</dbReference>
<reference evidence="9" key="1">
    <citation type="submission" date="2023-03" db="EMBL/GenBank/DDBJ databases">
        <title>Chromosome-level genomes of two armyworms, Mythimna separata and Mythimna loreyi, provide insights into the biosynthesis and reception of sex pheromones.</title>
        <authorList>
            <person name="Zhao H."/>
        </authorList>
    </citation>
    <scope>NUCLEOTIDE SEQUENCE</scope>
    <source>
        <strain evidence="9">BeijingLab</strain>
        <tissue evidence="9">Pupa</tissue>
    </source>
</reference>